<reference evidence="1 2" key="1">
    <citation type="submission" date="2019-07" db="EMBL/GenBank/DDBJ databases">
        <authorList>
            <person name="Jastrzebski P J."/>
            <person name="Paukszto L."/>
            <person name="Jastrzebski P J."/>
        </authorList>
    </citation>
    <scope>NUCLEOTIDE SEQUENCE [LARGE SCALE GENOMIC DNA]</scope>
    <source>
        <strain evidence="1 2">WMS-il1</strain>
    </source>
</reference>
<organism evidence="1 2">
    <name type="scientific">Hymenolepis diminuta</name>
    <name type="common">Rat tapeworm</name>
    <dbReference type="NCBI Taxonomy" id="6216"/>
    <lineage>
        <taxon>Eukaryota</taxon>
        <taxon>Metazoa</taxon>
        <taxon>Spiralia</taxon>
        <taxon>Lophotrochozoa</taxon>
        <taxon>Platyhelminthes</taxon>
        <taxon>Cestoda</taxon>
        <taxon>Eucestoda</taxon>
        <taxon>Cyclophyllidea</taxon>
        <taxon>Hymenolepididae</taxon>
        <taxon>Hymenolepis</taxon>
    </lineage>
</organism>
<name>A0A564XVM6_HYMDI</name>
<keyword evidence="2" id="KW-1185">Reference proteome</keyword>
<dbReference type="EMBL" id="CABIJS010000011">
    <property type="protein sequence ID" value="VUZ39020.1"/>
    <property type="molecule type" value="Genomic_DNA"/>
</dbReference>
<dbReference type="AlphaFoldDB" id="A0A564XVM6"/>
<protein>
    <submittedName>
        <fullName evidence="1">Uncharacterized protein</fullName>
    </submittedName>
</protein>
<evidence type="ECO:0000313" key="1">
    <source>
        <dbReference type="EMBL" id="VUZ39020.1"/>
    </source>
</evidence>
<dbReference type="Proteomes" id="UP000321570">
    <property type="component" value="Unassembled WGS sequence"/>
</dbReference>
<proteinExistence type="predicted"/>
<sequence>MSIQSDLRRLISRSATQNKLAGVFPLKVTSHFIHPESCTASPEVLDALKATISSSGLARVFQASSEIMVISNTMSTCHSRNILLMQMI</sequence>
<accession>A0A564XVM6</accession>
<gene>
    <name evidence="1" type="ORF">WMSIL1_LOCUS514</name>
</gene>
<evidence type="ECO:0000313" key="2">
    <source>
        <dbReference type="Proteomes" id="UP000321570"/>
    </source>
</evidence>